<dbReference type="PANTHER" id="PTHR42987:SF4">
    <property type="entry name" value="PROTEASE SOHB-RELATED"/>
    <property type="match status" value="1"/>
</dbReference>
<feature type="domain" description="Peptidase S49" evidence="2">
    <location>
        <begin position="145"/>
        <end position="294"/>
    </location>
</feature>
<keyword evidence="3" id="KW-0645">Protease</keyword>
<dbReference type="Gene3D" id="6.20.330.10">
    <property type="match status" value="1"/>
</dbReference>
<evidence type="ECO:0000313" key="3">
    <source>
        <dbReference type="EMBL" id="DBA56239.1"/>
    </source>
</evidence>
<dbReference type="Gene3D" id="3.90.226.10">
    <property type="entry name" value="2-enoyl-CoA Hydratase, Chain A, domain 1"/>
    <property type="match status" value="1"/>
</dbReference>
<dbReference type="SUPFAM" id="SSF52096">
    <property type="entry name" value="ClpP/crotonase"/>
    <property type="match status" value="1"/>
</dbReference>
<organism evidence="3">
    <name type="scientific">Porphyromonas phage phage030a_KCOM2803</name>
    <dbReference type="NCBI Taxonomy" id="3154120"/>
    <lineage>
        <taxon>Viruses</taxon>
        <taxon>Duplodnaviria</taxon>
        <taxon>Heunggongvirae</taxon>
        <taxon>Uroviricota</taxon>
        <taxon>Caudoviricetes</taxon>
        <taxon>Nixviridae</taxon>
        <taxon>Haasevirus</taxon>
        <taxon>Haasevirus pging00W</taxon>
    </lineage>
</organism>
<protein>
    <submittedName>
        <fullName evidence="3">Prohead protease</fullName>
    </submittedName>
</protein>
<evidence type="ECO:0000256" key="1">
    <source>
        <dbReference type="ARBA" id="ARBA00008683"/>
    </source>
</evidence>
<accession>A0AAT9JEN7</accession>
<reference evidence="3" key="1">
    <citation type="journal article" date="2023" name="Microbiome">
        <title>Phages are unrecognized players in the ecology of the oral pathogen Porphyromonas gingivalis.</title>
        <authorList>
            <person name="Matrishin C.B."/>
            <person name="Haase E.M."/>
            <person name="Dewhirst F.E."/>
            <person name="Mark Welch J.L."/>
            <person name="Miranda-Sanchez F."/>
            <person name="Chen T."/>
            <person name="MacFarland D.C."/>
            <person name="Kauffman K.M."/>
        </authorList>
    </citation>
    <scope>NUCLEOTIDE SEQUENCE</scope>
</reference>
<dbReference type="EMBL" id="BK068111">
    <property type="protein sequence ID" value="DBA56239.1"/>
    <property type="molecule type" value="Genomic_DNA"/>
</dbReference>
<sequence>MLIDLTKISKESLDLVLNPLGWLINVGEFHSALADILLPKSADYSYVNECAKKAEELSKNIQGVSVVSGGSLGSPDIPEGSVAYHRVFGLVRADYPYDYYFSSKTMAKNLVIADNNPNIGAHFIHLSSGGGEAWYLDRLFSALTEMEKPVFAHVEKVCASAAYYIGCTAQKIAAETPNCTIGSIGVMCQFTNWRGLMEKLGIKDVQLYAEGSDLKNKKILDALYNEKPEEFIKTELNPIRDQFVGAVRAARPSLADLDDDHPAMRGEDYRAEEALSVGLIDAIQPFEQTLLEAHRAGLDYIESVNTRTTALNLYNQ</sequence>
<name>A0AAT9JEN7_9CAUD</name>
<keyword evidence="3" id="KW-0378">Hydrolase</keyword>
<proteinExistence type="inferred from homology"/>
<reference evidence="3" key="2">
    <citation type="submission" date="2024-05" db="EMBL/GenBank/DDBJ databases">
        <authorList>
            <person name="Matrishin C.B."/>
            <person name="Kauffman K.M."/>
        </authorList>
    </citation>
    <scope>NUCLEOTIDE SEQUENCE</scope>
</reference>
<dbReference type="PANTHER" id="PTHR42987">
    <property type="entry name" value="PEPTIDASE S49"/>
    <property type="match status" value="1"/>
</dbReference>
<comment type="similarity">
    <text evidence="1">Belongs to the peptidase S49 family.</text>
</comment>
<dbReference type="GO" id="GO:0008233">
    <property type="term" value="F:peptidase activity"/>
    <property type="evidence" value="ECO:0007669"/>
    <property type="project" value="UniProtKB-KW"/>
</dbReference>
<dbReference type="InterPro" id="IPR029045">
    <property type="entry name" value="ClpP/crotonase-like_dom_sf"/>
</dbReference>
<dbReference type="Pfam" id="PF01343">
    <property type="entry name" value="Peptidase_S49"/>
    <property type="match status" value="1"/>
</dbReference>
<dbReference type="InterPro" id="IPR002142">
    <property type="entry name" value="Peptidase_S49"/>
</dbReference>
<evidence type="ECO:0000259" key="2">
    <source>
        <dbReference type="Pfam" id="PF01343"/>
    </source>
</evidence>
<dbReference type="GO" id="GO:0006508">
    <property type="term" value="P:proteolysis"/>
    <property type="evidence" value="ECO:0007669"/>
    <property type="project" value="UniProtKB-KW"/>
</dbReference>